<reference evidence="2 3" key="1">
    <citation type="submission" date="2023-11" db="EMBL/GenBank/DDBJ databases">
        <authorList>
            <person name="Xu M."/>
            <person name="Jiang T."/>
        </authorList>
    </citation>
    <scope>NUCLEOTIDE SEQUENCE [LARGE SCALE GENOMIC DNA]</scope>
    <source>
        <strain evidence="2 3">SD</strain>
    </source>
</reference>
<evidence type="ECO:0000313" key="3">
    <source>
        <dbReference type="Proteomes" id="UP001277761"/>
    </source>
</evidence>
<organism evidence="2 3">
    <name type="scientific">Patulibacter brassicae</name>
    <dbReference type="NCBI Taxonomy" id="1705717"/>
    <lineage>
        <taxon>Bacteria</taxon>
        <taxon>Bacillati</taxon>
        <taxon>Actinomycetota</taxon>
        <taxon>Thermoleophilia</taxon>
        <taxon>Solirubrobacterales</taxon>
        <taxon>Patulibacteraceae</taxon>
        <taxon>Patulibacter</taxon>
    </lineage>
</organism>
<dbReference type="CDD" id="cd02042">
    <property type="entry name" value="ParAB_family"/>
    <property type="match status" value="1"/>
</dbReference>
<proteinExistence type="predicted"/>
<dbReference type="InterPro" id="IPR027417">
    <property type="entry name" value="P-loop_NTPase"/>
</dbReference>
<dbReference type="PANTHER" id="PTHR13696">
    <property type="entry name" value="P-LOOP CONTAINING NUCLEOSIDE TRIPHOSPHATE HYDROLASE"/>
    <property type="match status" value="1"/>
</dbReference>
<sequence length="263" mass="27877">MTRVIAVANQKGGAGKSTVTVNLAVALGQAGRSTLVVDVDPQFDSTAMLGHAPEEAPATIADVFLGEAEAADALLRDAAPGVDLLAGDGRMADVELTLVSQVRREEFLAEALHEVVGTYDVVLLDCPPNLGLLTVNAFLAADEVLVPISMIDRNAYKGAATLLRTLATLRRRRVDVATLGLLRNNVDPRRNTYQTLNDALPALDAPLLDAEIPMRSGFHDATTEGIPLVLRKPDGRAAQAFRELAREIEARSVAPTATLAEVA</sequence>
<dbReference type="Proteomes" id="UP001277761">
    <property type="component" value="Unassembled WGS sequence"/>
</dbReference>
<dbReference type="EMBL" id="JAXAVX010000009">
    <property type="protein sequence ID" value="MDX8152956.1"/>
    <property type="molecule type" value="Genomic_DNA"/>
</dbReference>
<evidence type="ECO:0000313" key="2">
    <source>
        <dbReference type="EMBL" id="MDX8152956.1"/>
    </source>
</evidence>
<dbReference type="InterPro" id="IPR050678">
    <property type="entry name" value="DNA_Partitioning_ATPase"/>
</dbReference>
<protein>
    <submittedName>
        <fullName evidence="2">AAA family ATPase</fullName>
    </submittedName>
</protein>
<name>A0ABU4VPX7_9ACTN</name>
<dbReference type="Pfam" id="PF13614">
    <property type="entry name" value="AAA_31"/>
    <property type="match status" value="1"/>
</dbReference>
<keyword evidence="3" id="KW-1185">Reference proteome</keyword>
<dbReference type="Gene3D" id="3.40.50.300">
    <property type="entry name" value="P-loop containing nucleotide triphosphate hydrolases"/>
    <property type="match status" value="1"/>
</dbReference>
<dbReference type="InterPro" id="IPR025669">
    <property type="entry name" value="AAA_dom"/>
</dbReference>
<dbReference type="SUPFAM" id="SSF52540">
    <property type="entry name" value="P-loop containing nucleoside triphosphate hydrolases"/>
    <property type="match status" value="1"/>
</dbReference>
<dbReference type="RefSeq" id="WP_319955107.1">
    <property type="nucleotide sequence ID" value="NZ_JAXAVX010000009.1"/>
</dbReference>
<comment type="caution">
    <text evidence="2">The sequence shown here is derived from an EMBL/GenBank/DDBJ whole genome shotgun (WGS) entry which is preliminary data.</text>
</comment>
<evidence type="ECO:0000259" key="1">
    <source>
        <dbReference type="Pfam" id="PF13614"/>
    </source>
</evidence>
<dbReference type="PANTHER" id="PTHR13696:SF99">
    <property type="entry name" value="COBYRINIC ACID AC-DIAMIDE SYNTHASE"/>
    <property type="match status" value="1"/>
</dbReference>
<gene>
    <name evidence="2" type="ORF">SK069_15260</name>
</gene>
<feature type="domain" description="AAA" evidence="1">
    <location>
        <begin position="3"/>
        <end position="172"/>
    </location>
</feature>
<accession>A0ABU4VPX7</accession>